<feature type="region of interest" description="Disordered" evidence="1">
    <location>
        <begin position="1"/>
        <end position="33"/>
    </location>
</feature>
<dbReference type="EMBL" id="CP136894">
    <property type="protein sequence ID" value="WOL08036.1"/>
    <property type="molecule type" value="Genomic_DNA"/>
</dbReference>
<protein>
    <submittedName>
        <fullName evidence="2">Uncharacterized protein</fullName>
    </submittedName>
</protein>
<dbReference type="Proteomes" id="UP001327560">
    <property type="component" value="Chromosome 5"/>
</dbReference>
<proteinExistence type="predicted"/>
<keyword evidence="3" id="KW-1185">Reference proteome</keyword>
<organism evidence="2 3">
    <name type="scientific">Canna indica</name>
    <name type="common">Indian-shot</name>
    <dbReference type="NCBI Taxonomy" id="4628"/>
    <lineage>
        <taxon>Eukaryota</taxon>
        <taxon>Viridiplantae</taxon>
        <taxon>Streptophyta</taxon>
        <taxon>Embryophyta</taxon>
        <taxon>Tracheophyta</taxon>
        <taxon>Spermatophyta</taxon>
        <taxon>Magnoliopsida</taxon>
        <taxon>Liliopsida</taxon>
        <taxon>Zingiberales</taxon>
        <taxon>Cannaceae</taxon>
        <taxon>Canna</taxon>
    </lineage>
</organism>
<gene>
    <name evidence="2" type="ORF">Cni_G16788</name>
</gene>
<evidence type="ECO:0000313" key="2">
    <source>
        <dbReference type="EMBL" id="WOL08036.1"/>
    </source>
</evidence>
<evidence type="ECO:0000313" key="3">
    <source>
        <dbReference type="Proteomes" id="UP001327560"/>
    </source>
</evidence>
<dbReference type="AlphaFoldDB" id="A0AAQ3KLJ7"/>
<reference evidence="2 3" key="1">
    <citation type="submission" date="2023-10" db="EMBL/GenBank/DDBJ databases">
        <title>Chromosome-scale genome assembly provides insights into flower coloration mechanisms of Canna indica.</title>
        <authorList>
            <person name="Li C."/>
        </authorList>
    </citation>
    <scope>NUCLEOTIDE SEQUENCE [LARGE SCALE GENOMIC DNA]</scope>
    <source>
        <tissue evidence="2">Flower</tissue>
    </source>
</reference>
<sequence>MEELQEARKVERQTTKDVGEDKKVKKLDKKGEDRDRLTRELQIRKTELRRKPIGEGKLAQNWEGPYKIIRDIRKGAYKIVELSRRELPWMWNAASLRAYYN</sequence>
<evidence type="ECO:0000256" key="1">
    <source>
        <dbReference type="SAM" id="MobiDB-lite"/>
    </source>
</evidence>
<accession>A0AAQ3KLJ7</accession>
<name>A0AAQ3KLJ7_9LILI</name>